<evidence type="ECO:0000313" key="2">
    <source>
        <dbReference type="EMBL" id="GJE26157.1"/>
    </source>
</evidence>
<reference evidence="2" key="2">
    <citation type="submission" date="2021-08" db="EMBL/GenBank/DDBJ databases">
        <authorList>
            <person name="Tani A."/>
            <person name="Ola A."/>
            <person name="Ogura Y."/>
            <person name="Katsura K."/>
            <person name="Hayashi T."/>
        </authorList>
    </citation>
    <scope>NUCLEOTIDE SEQUENCE</scope>
    <source>
        <strain evidence="2">NBRC 15689</strain>
    </source>
</reference>
<sequence length="303" mass="31584">MRREPSFEPDESAAEEPAPRLLVRAKPFRRLRRAGQLASAAALIAGLALVARDRGPAPPAPAPWSDPPRALAPVRAATPVAAGGPLLGLEPAQPDLPLRTEPPRWNAATGLREDALTSGSFDAIEAPYLVLTMTDGAETGSSLFVTLARRAADGRGLAVTRTGERGQLATKFGAFETVAATLSGEGSRACLGFQSLETQAMRLDGWLCGILGQMPEPRDLACAVDRLVLKGTSVSPLETAFTQAEARRDPSCKAGTGAEAAQAGEATGSITPAKAGKPTAHSAAQKRARKNEALLRQNAQASR</sequence>
<proteinExistence type="predicted"/>
<dbReference type="EMBL" id="BPQV01000002">
    <property type="protein sequence ID" value="GJE26157.1"/>
    <property type="molecule type" value="Genomic_DNA"/>
</dbReference>
<feature type="region of interest" description="Disordered" evidence="1">
    <location>
        <begin position="1"/>
        <end position="21"/>
    </location>
</feature>
<gene>
    <name evidence="2" type="ORF">LKMONMHP_1004</name>
</gene>
<feature type="region of interest" description="Disordered" evidence="1">
    <location>
        <begin position="246"/>
        <end position="303"/>
    </location>
</feature>
<keyword evidence="3" id="KW-1185">Reference proteome</keyword>
<feature type="region of interest" description="Disordered" evidence="1">
    <location>
        <begin position="85"/>
        <end position="104"/>
    </location>
</feature>
<dbReference type="RefSeq" id="WP_238310096.1">
    <property type="nucleotide sequence ID" value="NZ_BPQV01000002.1"/>
</dbReference>
<evidence type="ECO:0000313" key="3">
    <source>
        <dbReference type="Proteomes" id="UP001055156"/>
    </source>
</evidence>
<evidence type="ECO:0000256" key="1">
    <source>
        <dbReference type="SAM" id="MobiDB-lite"/>
    </source>
</evidence>
<accession>A0ABQ4T3D8</accession>
<organism evidence="2 3">
    <name type="scientific">Methylobacterium organophilum</name>
    <dbReference type="NCBI Taxonomy" id="410"/>
    <lineage>
        <taxon>Bacteria</taxon>
        <taxon>Pseudomonadati</taxon>
        <taxon>Pseudomonadota</taxon>
        <taxon>Alphaproteobacteria</taxon>
        <taxon>Hyphomicrobiales</taxon>
        <taxon>Methylobacteriaceae</taxon>
        <taxon>Methylobacterium</taxon>
    </lineage>
</organism>
<name>A0ABQ4T3D8_METOR</name>
<comment type="caution">
    <text evidence="2">The sequence shown here is derived from an EMBL/GenBank/DDBJ whole genome shotgun (WGS) entry which is preliminary data.</text>
</comment>
<protein>
    <recommendedName>
        <fullName evidence="4">Transmembrane protein</fullName>
    </recommendedName>
</protein>
<feature type="compositionally biased region" description="Low complexity" evidence="1">
    <location>
        <begin position="254"/>
        <end position="268"/>
    </location>
</feature>
<dbReference type="Proteomes" id="UP001055156">
    <property type="component" value="Unassembled WGS sequence"/>
</dbReference>
<reference evidence="2" key="1">
    <citation type="journal article" date="2021" name="Front. Microbiol.">
        <title>Comprehensive Comparative Genomics and Phenotyping of Methylobacterium Species.</title>
        <authorList>
            <person name="Alessa O."/>
            <person name="Ogura Y."/>
            <person name="Fujitani Y."/>
            <person name="Takami H."/>
            <person name="Hayashi T."/>
            <person name="Sahin N."/>
            <person name="Tani A."/>
        </authorList>
    </citation>
    <scope>NUCLEOTIDE SEQUENCE</scope>
    <source>
        <strain evidence="2">NBRC 15689</strain>
    </source>
</reference>
<evidence type="ECO:0008006" key="4">
    <source>
        <dbReference type="Google" id="ProtNLM"/>
    </source>
</evidence>